<dbReference type="AlphaFoldDB" id="A0A1I7YVP6"/>
<keyword evidence="2" id="KW-1185">Reference proteome</keyword>
<dbReference type="Proteomes" id="UP000095287">
    <property type="component" value="Unplaced"/>
</dbReference>
<sequence>MNSELYCLLLLGLSVSVLSADSLEAAAKTLVESEVHDIAEPNEASTKLHDLLYNATGEDNCVLILKDDPKLIGSGSALQLKDMNRTIVVLPLRANATHDDNLKFYPQMRDYLDEIKKPFHECIKSLEDIANVLGEIAKKTAEQFHFHAYFLAVWEGDGAVPFSAISRVEEAESFLAVSSTSNATLCSEPKETLPYEIITFISL</sequence>
<proteinExistence type="predicted"/>
<feature type="signal peptide" evidence="1">
    <location>
        <begin position="1"/>
        <end position="19"/>
    </location>
</feature>
<evidence type="ECO:0000256" key="1">
    <source>
        <dbReference type="SAM" id="SignalP"/>
    </source>
</evidence>
<feature type="chain" id="PRO_5009312650" evidence="1">
    <location>
        <begin position="20"/>
        <end position="203"/>
    </location>
</feature>
<dbReference type="WBParaSite" id="L893_g19987.t1">
    <property type="protein sequence ID" value="L893_g19987.t1"/>
    <property type="gene ID" value="L893_g19987"/>
</dbReference>
<reference evidence="3" key="1">
    <citation type="submission" date="2016-11" db="UniProtKB">
        <authorList>
            <consortium name="WormBaseParasite"/>
        </authorList>
    </citation>
    <scope>IDENTIFICATION</scope>
</reference>
<evidence type="ECO:0000313" key="3">
    <source>
        <dbReference type="WBParaSite" id="L893_g19987.t1"/>
    </source>
</evidence>
<protein>
    <submittedName>
        <fullName evidence="3">Nicastrin</fullName>
    </submittedName>
</protein>
<keyword evidence="1" id="KW-0732">Signal</keyword>
<organism evidence="2 3">
    <name type="scientific">Steinernema glaseri</name>
    <dbReference type="NCBI Taxonomy" id="37863"/>
    <lineage>
        <taxon>Eukaryota</taxon>
        <taxon>Metazoa</taxon>
        <taxon>Ecdysozoa</taxon>
        <taxon>Nematoda</taxon>
        <taxon>Chromadorea</taxon>
        <taxon>Rhabditida</taxon>
        <taxon>Tylenchina</taxon>
        <taxon>Panagrolaimomorpha</taxon>
        <taxon>Strongyloidoidea</taxon>
        <taxon>Steinernematidae</taxon>
        <taxon>Steinernema</taxon>
    </lineage>
</organism>
<evidence type="ECO:0000313" key="2">
    <source>
        <dbReference type="Proteomes" id="UP000095287"/>
    </source>
</evidence>
<accession>A0A1I7YVP6</accession>
<name>A0A1I7YVP6_9BILA</name>